<dbReference type="Gene3D" id="3.10.25.10">
    <property type="entry name" value="Formyl transferase, C-terminal domain"/>
    <property type="match status" value="1"/>
</dbReference>
<comment type="caution">
    <text evidence="11">The sequence shown here is derived from an EMBL/GenBank/DDBJ whole genome shotgun (WGS) entry which is preliminary data.</text>
</comment>
<dbReference type="EC" id="2.1.2.9" evidence="3 8"/>
<protein>
    <recommendedName>
        <fullName evidence="4 8">Methionyl-tRNA formyltransferase</fullName>
        <ecNumber evidence="3 8">2.1.2.9</ecNumber>
    </recommendedName>
</protein>
<comment type="catalytic activity">
    <reaction evidence="7 8">
        <text>L-methionyl-tRNA(fMet) + (6R)-10-formyltetrahydrofolate = N-formyl-L-methionyl-tRNA(fMet) + (6S)-5,6,7,8-tetrahydrofolate + H(+)</text>
        <dbReference type="Rhea" id="RHEA:24380"/>
        <dbReference type="Rhea" id="RHEA-COMP:9952"/>
        <dbReference type="Rhea" id="RHEA-COMP:9953"/>
        <dbReference type="ChEBI" id="CHEBI:15378"/>
        <dbReference type="ChEBI" id="CHEBI:57453"/>
        <dbReference type="ChEBI" id="CHEBI:78530"/>
        <dbReference type="ChEBI" id="CHEBI:78844"/>
        <dbReference type="ChEBI" id="CHEBI:195366"/>
        <dbReference type="EC" id="2.1.2.9"/>
    </reaction>
</comment>
<evidence type="ECO:0000313" key="12">
    <source>
        <dbReference type="Proteomes" id="UP000265691"/>
    </source>
</evidence>
<evidence type="ECO:0000256" key="2">
    <source>
        <dbReference type="ARBA" id="ARBA00010699"/>
    </source>
</evidence>
<dbReference type="OrthoDB" id="9802815at2"/>
<dbReference type="InterPro" id="IPR037022">
    <property type="entry name" value="Formyl_trans_C_sf"/>
</dbReference>
<dbReference type="CDD" id="cd08646">
    <property type="entry name" value="FMT_core_Met-tRNA-FMT_N"/>
    <property type="match status" value="1"/>
</dbReference>
<dbReference type="NCBIfam" id="TIGR00460">
    <property type="entry name" value="fmt"/>
    <property type="match status" value="1"/>
</dbReference>
<dbReference type="SUPFAM" id="SSF53328">
    <property type="entry name" value="Formyltransferase"/>
    <property type="match status" value="1"/>
</dbReference>
<keyword evidence="5 8" id="KW-0808">Transferase</keyword>
<dbReference type="Proteomes" id="UP000265691">
    <property type="component" value="Unassembled WGS sequence"/>
</dbReference>
<evidence type="ECO:0000256" key="8">
    <source>
        <dbReference type="HAMAP-Rule" id="MF_00182"/>
    </source>
</evidence>
<dbReference type="PANTHER" id="PTHR11138">
    <property type="entry name" value="METHIONYL-TRNA FORMYLTRANSFERASE"/>
    <property type="match status" value="1"/>
</dbReference>
<reference evidence="11 12" key="1">
    <citation type="submission" date="2017-08" db="EMBL/GenBank/DDBJ databases">
        <title>Reclassification of Bisgaard taxon 37 and 44.</title>
        <authorList>
            <person name="Christensen H."/>
        </authorList>
    </citation>
    <scope>NUCLEOTIDE SEQUENCE [LARGE SCALE GENOMIC DNA]</scope>
    <source>
        <strain evidence="11 12">B96_3</strain>
    </source>
</reference>
<dbReference type="Gene3D" id="3.40.50.170">
    <property type="entry name" value="Formyl transferase, N-terminal domain"/>
    <property type="match status" value="1"/>
</dbReference>
<evidence type="ECO:0000256" key="5">
    <source>
        <dbReference type="ARBA" id="ARBA00022679"/>
    </source>
</evidence>
<dbReference type="InterPro" id="IPR002376">
    <property type="entry name" value="Formyl_transf_N"/>
</dbReference>
<keyword evidence="6 8" id="KW-0648">Protein biosynthesis</keyword>
<dbReference type="CDD" id="cd08704">
    <property type="entry name" value="Met_tRNA_FMT_C"/>
    <property type="match status" value="1"/>
</dbReference>
<sequence>MTNTPLKVLFAGTADFSATFLEPIIQSEHQVIGVVTQPDKVSGRGKKVQMTKVKEIAVAHDIPVYQFNSSLRHPENYQELLKLDFDIMVVVAFGDILPIELIDFPKYKSINVHPSLLPFGRGASPVQNTIASGDQTTAFCIIKMDATLDTGDILYREEVDIAPKETSETLFAKLSQMGGPILIKVLDNIEQYLANAKPQDPLNVPEPKKTYTRKIKKEYGRLDPELEAIVLERKLRAYTPWPGLFFAHPEQENQDIKVIEAQAFTSLEEVKQLHATNNKFDLVASQTPGTIVAQTDKAVYLLCANNTVLEITSLQLPGKKPTDLKSLRNGYPNLLALGSNLKNN</sequence>
<dbReference type="Pfam" id="PF02911">
    <property type="entry name" value="Formyl_trans_C"/>
    <property type="match status" value="1"/>
</dbReference>
<dbReference type="HAMAP" id="MF_00182">
    <property type="entry name" value="Formyl_trans"/>
    <property type="match status" value="1"/>
</dbReference>
<dbReference type="GO" id="GO:0004479">
    <property type="term" value="F:methionyl-tRNA formyltransferase activity"/>
    <property type="evidence" value="ECO:0007669"/>
    <property type="project" value="UniProtKB-UniRule"/>
</dbReference>
<organism evidence="11 12">
    <name type="scientific">Psittacicella hinzii</name>
    <dbReference type="NCBI Taxonomy" id="2028575"/>
    <lineage>
        <taxon>Bacteria</taxon>
        <taxon>Pseudomonadati</taxon>
        <taxon>Pseudomonadota</taxon>
        <taxon>Gammaproteobacteria</taxon>
        <taxon>Pasteurellales</taxon>
        <taxon>Psittacicellaceae</taxon>
        <taxon>Psittacicella</taxon>
    </lineage>
</organism>
<evidence type="ECO:0000256" key="3">
    <source>
        <dbReference type="ARBA" id="ARBA00012261"/>
    </source>
</evidence>
<dbReference type="Pfam" id="PF00551">
    <property type="entry name" value="Formyl_trans_N"/>
    <property type="match status" value="1"/>
</dbReference>
<dbReference type="InterPro" id="IPR041711">
    <property type="entry name" value="Met-tRNA-FMT_N"/>
</dbReference>
<evidence type="ECO:0000313" key="11">
    <source>
        <dbReference type="EMBL" id="RIY32932.1"/>
    </source>
</evidence>
<evidence type="ECO:0000256" key="6">
    <source>
        <dbReference type="ARBA" id="ARBA00022917"/>
    </source>
</evidence>
<gene>
    <name evidence="8" type="primary">fmt</name>
    <name evidence="11" type="ORF">CKF54_03790</name>
</gene>
<dbReference type="AlphaFoldDB" id="A0A3A1Y3M2"/>
<name>A0A3A1Y3M2_9GAMM</name>
<evidence type="ECO:0000256" key="4">
    <source>
        <dbReference type="ARBA" id="ARBA00016014"/>
    </source>
</evidence>
<dbReference type="InterPro" id="IPR005794">
    <property type="entry name" value="Fmt"/>
</dbReference>
<dbReference type="EMBL" id="NRHC01000040">
    <property type="protein sequence ID" value="RIY32932.1"/>
    <property type="molecule type" value="Genomic_DNA"/>
</dbReference>
<evidence type="ECO:0000256" key="1">
    <source>
        <dbReference type="ARBA" id="ARBA00002606"/>
    </source>
</evidence>
<dbReference type="InterPro" id="IPR036477">
    <property type="entry name" value="Formyl_transf_N_sf"/>
</dbReference>
<accession>A0A3A1Y3M2</accession>
<proteinExistence type="inferred from homology"/>
<dbReference type="RefSeq" id="WP_119524953.1">
    <property type="nucleotide sequence ID" value="NZ_NRHC01000040.1"/>
</dbReference>
<evidence type="ECO:0000256" key="7">
    <source>
        <dbReference type="ARBA" id="ARBA00048558"/>
    </source>
</evidence>
<comment type="function">
    <text evidence="1 8">Attaches a formyl group to the free amino group of methionyl-tRNA(fMet). The formyl group appears to play a dual role in the initiator identity of N-formylmethionyl-tRNA by promoting its recognition by IF2 and preventing the misappropriation of this tRNA by the elongation apparatus.</text>
</comment>
<feature type="binding site" evidence="8">
    <location>
        <begin position="115"/>
        <end position="118"/>
    </location>
    <ligand>
        <name>(6S)-5,6,7,8-tetrahydrofolate</name>
        <dbReference type="ChEBI" id="CHEBI:57453"/>
    </ligand>
</feature>
<dbReference type="PANTHER" id="PTHR11138:SF5">
    <property type="entry name" value="METHIONYL-TRNA FORMYLTRANSFERASE, MITOCHONDRIAL"/>
    <property type="match status" value="1"/>
</dbReference>
<evidence type="ECO:0000259" key="10">
    <source>
        <dbReference type="Pfam" id="PF02911"/>
    </source>
</evidence>
<comment type="similarity">
    <text evidence="2 8">Belongs to the Fmt family.</text>
</comment>
<feature type="domain" description="Formyl transferase C-terminal" evidence="10">
    <location>
        <begin position="214"/>
        <end position="331"/>
    </location>
</feature>
<dbReference type="InterPro" id="IPR044135">
    <property type="entry name" value="Met-tRNA-FMT_C"/>
</dbReference>
<feature type="domain" description="Formyl transferase N-terminal" evidence="9">
    <location>
        <begin position="8"/>
        <end position="186"/>
    </location>
</feature>
<dbReference type="InterPro" id="IPR011034">
    <property type="entry name" value="Formyl_transferase-like_C_sf"/>
</dbReference>
<evidence type="ECO:0000259" key="9">
    <source>
        <dbReference type="Pfam" id="PF00551"/>
    </source>
</evidence>
<dbReference type="InterPro" id="IPR005793">
    <property type="entry name" value="Formyl_trans_C"/>
</dbReference>
<dbReference type="SUPFAM" id="SSF50486">
    <property type="entry name" value="FMT C-terminal domain-like"/>
    <property type="match status" value="1"/>
</dbReference>
<keyword evidence="12" id="KW-1185">Reference proteome</keyword>